<dbReference type="GO" id="GO:0009338">
    <property type="term" value="C:exodeoxyribonuclease V complex"/>
    <property type="evidence" value="ECO:0007669"/>
    <property type="project" value="TreeGrafter"/>
</dbReference>
<dbReference type="GO" id="GO:0006310">
    <property type="term" value="P:DNA recombination"/>
    <property type="evidence" value="ECO:0007669"/>
    <property type="project" value="InterPro"/>
</dbReference>
<organism evidence="7 8">
    <name type="scientific">Dysosmobacter segnis</name>
    <dbReference type="NCBI Taxonomy" id="2763042"/>
    <lineage>
        <taxon>Bacteria</taxon>
        <taxon>Bacillati</taxon>
        <taxon>Bacillota</taxon>
        <taxon>Clostridia</taxon>
        <taxon>Eubacteriales</taxon>
        <taxon>Oscillospiraceae</taxon>
        <taxon>Dysosmobacter</taxon>
    </lineage>
</organism>
<dbReference type="EMBL" id="JACOQI010000015">
    <property type="protein sequence ID" value="MBC5771315.1"/>
    <property type="molecule type" value="Genomic_DNA"/>
</dbReference>
<evidence type="ECO:0000259" key="4">
    <source>
        <dbReference type="Pfam" id="PF13538"/>
    </source>
</evidence>
<dbReference type="InterPro" id="IPR027417">
    <property type="entry name" value="P-loop_NTPase"/>
</dbReference>
<dbReference type="SUPFAM" id="SSF52540">
    <property type="entry name" value="P-loop containing nucleoside triphosphate hydrolases"/>
    <property type="match status" value="1"/>
</dbReference>
<dbReference type="InterPro" id="IPR041451">
    <property type="entry name" value="RecD2_SH13"/>
</dbReference>
<dbReference type="Gene3D" id="1.10.10.2220">
    <property type="match status" value="1"/>
</dbReference>
<keyword evidence="8" id="KW-1185">Reference proteome</keyword>
<dbReference type="NCBIfam" id="TIGR01448">
    <property type="entry name" value="recD_rel"/>
    <property type="match status" value="1"/>
</dbReference>
<evidence type="ECO:0000259" key="5">
    <source>
        <dbReference type="Pfam" id="PF14490"/>
    </source>
</evidence>
<dbReference type="PANTHER" id="PTHR43788:SF6">
    <property type="entry name" value="DNA HELICASE B"/>
    <property type="match status" value="1"/>
</dbReference>
<dbReference type="GO" id="GO:0003677">
    <property type="term" value="F:DNA binding"/>
    <property type="evidence" value="ECO:0007669"/>
    <property type="project" value="UniProtKB-UniRule"/>
</dbReference>
<comment type="catalytic activity">
    <reaction evidence="3">
        <text>ATP + H2O = ADP + phosphate + H(+)</text>
        <dbReference type="Rhea" id="RHEA:13065"/>
        <dbReference type="ChEBI" id="CHEBI:15377"/>
        <dbReference type="ChEBI" id="CHEBI:15378"/>
        <dbReference type="ChEBI" id="CHEBI:30616"/>
        <dbReference type="ChEBI" id="CHEBI:43474"/>
        <dbReference type="ChEBI" id="CHEBI:456216"/>
        <dbReference type="EC" id="5.6.2.3"/>
    </reaction>
</comment>
<dbReference type="SUPFAM" id="SSF47781">
    <property type="entry name" value="RuvA domain 2-like"/>
    <property type="match status" value="1"/>
</dbReference>
<evidence type="ECO:0000256" key="3">
    <source>
        <dbReference type="HAMAP-Rule" id="MF_01488"/>
    </source>
</evidence>
<comment type="caution">
    <text evidence="3">Lacks conserved residue(s) required for the propagation of feature annotation.</text>
</comment>
<dbReference type="Gene3D" id="2.30.30.940">
    <property type="match status" value="1"/>
</dbReference>
<dbReference type="Pfam" id="PF13538">
    <property type="entry name" value="UvrD_C_2"/>
    <property type="match status" value="1"/>
</dbReference>
<dbReference type="Gene3D" id="3.40.50.300">
    <property type="entry name" value="P-loop containing nucleotide triphosphate hydrolases"/>
    <property type="match status" value="2"/>
</dbReference>
<dbReference type="Pfam" id="PF14490">
    <property type="entry name" value="HHH_RecD2"/>
    <property type="match status" value="1"/>
</dbReference>
<dbReference type="PANTHER" id="PTHR43788">
    <property type="entry name" value="DNA2/NAM7 HELICASE FAMILY MEMBER"/>
    <property type="match status" value="1"/>
</dbReference>
<reference evidence="7" key="1">
    <citation type="submission" date="2020-08" db="EMBL/GenBank/DDBJ databases">
        <title>Genome public.</title>
        <authorList>
            <person name="Liu C."/>
            <person name="Sun Q."/>
        </authorList>
    </citation>
    <scope>NUCLEOTIDE SEQUENCE</scope>
    <source>
        <strain evidence="7">BX15</strain>
    </source>
</reference>
<feature type="domain" description="UvrD-like helicase C-terminal" evidence="4">
    <location>
        <begin position="650"/>
        <end position="697"/>
    </location>
</feature>
<comment type="function">
    <text evidence="3">DNA-dependent ATPase and ATP-dependent 5'-3' DNA helicase. Has no activity on blunt DNA or DNA with 3'-overhangs, requires at least 10 bases of 5'-ssDNA for helicase activity.</text>
</comment>
<dbReference type="GO" id="GO:0005524">
    <property type="term" value="F:ATP binding"/>
    <property type="evidence" value="ECO:0007669"/>
    <property type="project" value="UniProtKB-KW"/>
</dbReference>
<keyword evidence="1" id="KW-0547">Nucleotide-binding</keyword>
<keyword evidence="3" id="KW-0238">DNA-binding</keyword>
<dbReference type="Pfam" id="PF14520">
    <property type="entry name" value="HHH_5"/>
    <property type="match status" value="1"/>
</dbReference>
<dbReference type="InterPro" id="IPR029493">
    <property type="entry name" value="RecD2-like_HHH"/>
</dbReference>
<comment type="caution">
    <text evidence="7">The sequence shown here is derived from an EMBL/GenBank/DDBJ whole genome shotgun (WGS) entry which is preliminary data.</text>
</comment>
<dbReference type="GO" id="GO:0016787">
    <property type="term" value="F:hydrolase activity"/>
    <property type="evidence" value="ECO:0007669"/>
    <property type="project" value="UniProtKB-KW"/>
</dbReference>
<dbReference type="EC" id="5.6.2.3" evidence="3"/>
<feature type="domain" description="ATP-dependent RecD2 DNA helicase-like helix-hairpin-helix" evidence="5">
    <location>
        <begin position="151"/>
        <end position="239"/>
    </location>
</feature>
<name>A0A923MIJ5_9FIRM</name>
<evidence type="ECO:0000259" key="6">
    <source>
        <dbReference type="Pfam" id="PF18335"/>
    </source>
</evidence>
<dbReference type="InterPro" id="IPR010994">
    <property type="entry name" value="RuvA_2-like"/>
</dbReference>
<keyword evidence="2" id="KW-0067">ATP-binding</keyword>
<dbReference type="CDD" id="cd18809">
    <property type="entry name" value="SF1_C_RecD"/>
    <property type="match status" value="1"/>
</dbReference>
<accession>A0A923MIJ5</accession>
<evidence type="ECO:0000313" key="8">
    <source>
        <dbReference type="Proteomes" id="UP000620327"/>
    </source>
</evidence>
<keyword evidence="3" id="KW-0413">Isomerase</keyword>
<sequence>MLCRYERTIFKSDKGFCIFSYSTEDQSVPKEAHNRSFYHDDKIHFTAIGYHLVASNAVEVELDGTWENSKHGLQLSVSMCKEIVPTNQAGILAYLSSGVIKGVGPEIAKAIVARFGDKTMEVLDKEPQKLLSIKGIAQRKLKAIIASYEETKALSDLMIYLAPFGVSMKKAAMIKEEFGDNSLKIVKSDPFQLCKIKGFGFMTVDSIARKTKVSLKHPMRYSGAINYVLDEARVSGHLFLTVDETVGQCYDLLNSDCEEEVVSEEEIRQAISNERVESRVYVEGSRVYLSYERMCEVKAAKRIVSMLLQEGFDEIRDLDEKIDRAEKNLHQRLAPSQRNAVKLCLSYPISIMTGGPGSGKTTTLRFILDIYQAAFPSNEILLAAPTGRASRRMSEQTGKYASTLHSALGLVTEEDSPLNDTEMLSADLIVVDEFSMVDMRLAYVLMERIKPGAQLIIVGDADQLPSVGAGNVLREMIRSEKVPTAVLETVFRQASNSRIITNAHAINHNDTHLQYGDDFQMLEVQNSEEAARLVIKNYLREVAIHGIENVQILSPFRKRGAVASNALNETIRELVNPPNNLKKEMKCGSRVFRVGDRIMQTVNRINVSNGDVGIITDVETEDDDTIARVKLLDGRELSYTQEMLEDLEFSYCTTIHKSQGQEYPVIIVPLLKEHYIMLRRNLLYTAVTRAKAKVILIGQKQAVFIAIHKCDVGQRNTVLADRIVAYYNRELCKRVT</sequence>
<dbReference type="InterPro" id="IPR027785">
    <property type="entry name" value="UvrD-like_helicase_C"/>
</dbReference>
<dbReference type="AlphaFoldDB" id="A0A923MIJ5"/>
<protein>
    <recommendedName>
        <fullName evidence="3">ATP-dependent RecD2 DNA helicase</fullName>
        <ecNumber evidence="3">5.6.2.3</ecNumber>
    </recommendedName>
    <alternativeName>
        <fullName evidence="3">DNA 5'-3' helicase subunit RecD2</fullName>
    </alternativeName>
</protein>
<feature type="domain" description="ATP-dependent RecD2 DNA helicase SH3" evidence="6">
    <location>
        <begin position="567"/>
        <end position="624"/>
    </location>
</feature>
<dbReference type="Pfam" id="PF13604">
    <property type="entry name" value="AAA_30"/>
    <property type="match status" value="1"/>
</dbReference>
<evidence type="ECO:0000313" key="7">
    <source>
        <dbReference type="EMBL" id="MBC5771315.1"/>
    </source>
</evidence>
<dbReference type="GO" id="GO:0043139">
    <property type="term" value="F:5'-3' DNA helicase activity"/>
    <property type="evidence" value="ECO:0007669"/>
    <property type="project" value="UniProtKB-UniRule"/>
</dbReference>
<dbReference type="InterPro" id="IPR006345">
    <property type="entry name" value="RecD2"/>
</dbReference>
<dbReference type="InterPro" id="IPR050534">
    <property type="entry name" value="Coronavir_polyprotein_1ab"/>
</dbReference>
<dbReference type="Pfam" id="PF18335">
    <property type="entry name" value="SH3_13"/>
    <property type="match status" value="1"/>
</dbReference>
<evidence type="ECO:0000256" key="2">
    <source>
        <dbReference type="ARBA" id="ARBA00022840"/>
    </source>
</evidence>
<dbReference type="CDD" id="cd17933">
    <property type="entry name" value="DEXSc_RecD-like"/>
    <property type="match status" value="1"/>
</dbReference>
<comment type="similarity">
    <text evidence="3">Belongs to the RecD family. RecD2 subfamily.</text>
</comment>
<dbReference type="RefSeq" id="WP_187015514.1">
    <property type="nucleotide sequence ID" value="NZ_JACOQI010000015.1"/>
</dbReference>
<proteinExistence type="inferred from homology"/>
<keyword evidence="3 7" id="KW-0347">Helicase</keyword>
<keyword evidence="3" id="KW-0378">Hydrolase</keyword>
<dbReference type="GO" id="GO:0017116">
    <property type="term" value="F:single-stranded DNA helicase activity"/>
    <property type="evidence" value="ECO:0007669"/>
    <property type="project" value="TreeGrafter"/>
</dbReference>
<gene>
    <name evidence="3" type="primary">recD2</name>
    <name evidence="7" type="ORF">H8Z83_13505</name>
</gene>
<dbReference type="HAMAP" id="MF_01488">
    <property type="entry name" value="RecD2"/>
    <property type="match status" value="1"/>
</dbReference>
<dbReference type="Gene3D" id="1.10.150.20">
    <property type="entry name" value="5' to 3' exonuclease, C-terminal subdomain"/>
    <property type="match status" value="1"/>
</dbReference>
<evidence type="ECO:0000256" key="1">
    <source>
        <dbReference type="ARBA" id="ARBA00022741"/>
    </source>
</evidence>
<dbReference type="Proteomes" id="UP000620327">
    <property type="component" value="Unassembled WGS sequence"/>
</dbReference>